<accession>A0A6A6JNT1</accession>
<dbReference type="PANTHER" id="PTHR14614">
    <property type="entry name" value="HEPATOCELLULAR CARCINOMA-ASSOCIATED ANTIGEN"/>
    <property type="match status" value="1"/>
</dbReference>
<dbReference type="Proteomes" id="UP000800097">
    <property type="component" value="Unassembled WGS sequence"/>
</dbReference>
<dbReference type="SUPFAM" id="SSF53335">
    <property type="entry name" value="S-adenosyl-L-methionine-dependent methyltransferases"/>
    <property type="match status" value="1"/>
</dbReference>
<proteinExistence type="predicted"/>
<dbReference type="InterPro" id="IPR019410">
    <property type="entry name" value="Methyltransf_16"/>
</dbReference>
<dbReference type="RefSeq" id="XP_033655463.1">
    <property type="nucleotide sequence ID" value="XM_033795433.1"/>
</dbReference>
<name>A0A6A6JNT1_WESOR</name>
<evidence type="ECO:0000313" key="1">
    <source>
        <dbReference type="EMBL" id="KAF2277924.1"/>
    </source>
</evidence>
<dbReference type="EMBL" id="ML986489">
    <property type="protein sequence ID" value="KAF2277924.1"/>
    <property type="molecule type" value="Genomic_DNA"/>
</dbReference>
<protein>
    <submittedName>
        <fullName evidence="1">Uncharacterized protein</fullName>
    </submittedName>
</protein>
<dbReference type="InterPro" id="IPR029063">
    <property type="entry name" value="SAM-dependent_MTases_sf"/>
</dbReference>
<dbReference type="Gene3D" id="3.40.50.150">
    <property type="entry name" value="Vaccinia Virus protein VP39"/>
    <property type="match status" value="1"/>
</dbReference>
<dbReference type="Pfam" id="PF10294">
    <property type="entry name" value="Methyltransf_16"/>
    <property type="match status" value="1"/>
</dbReference>
<dbReference type="AlphaFoldDB" id="A0A6A6JNT1"/>
<dbReference type="GeneID" id="54548608"/>
<gene>
    <name evidence="1" type="ORF">EI97DRAFT_374076</name>
</gene>
<dbReference type="PANTHER" id="PTHR14614:SF130">
    <property type="entry name" value="PROTEIN-LYSINE N-METHYLTRANSFERASE EEF2KMT"/>
    <property type="match status" value="1"/>
</dbReference>
<dbReference type="GO" id="GO:0005737">
    <property type="term" value="C:cytoplasm"/>
    <property type="evidence" value="ECO:0007669"/>
    <property type="project" value="TreeGrafter"/>
</dbReference>
<keyword evidence="2" id="KW-1185">Reference proteome</keyword>
<evidence type="ECO:0000313" key="2">
    <source>
        <dbReference type="Proteomes" id="UP000800097"/>
    </source>
</evidence>
<reference evidence="1" key="1">
    <citation type="journal article" date="2020" name="Stud. Mycol.">
        <title>101 Dothideomycetes genomes: a test case for predicting lifestyles and emergence of pathogens.</title>
        <authorList>
            <person name="Haridas S."/>
            <person name="Albert R."/>
            <person name="Binder M."/>
            <person name="Bloem J."/>
            <person name="Labutti K."/>
            <person name="Salamov A."/>
            <person name="Andreopoulos B."/>
            <person name="Baker S."/>
            <person name="Barry K."/>
            <person name="Bills G."/>
            <person name="Bluhm B."/>
            <person name="Cannon C."/>
            <person name="Castanera R."/>
            <person name="Culley D."/>
            <person name="Daum C."/>
            <person name="Ezra D."/>
            <person name="Gonzalez J."/>
            <person name="Henrissat B."/>
            <person name="Kuo A."/>
            <person name="Liang C."/>
            <person name="Lipzen A."/>
            <person name="Lutzoni F."/>
            <person name="Magnuson J."/>
            <person name="Mondo S."/>
            <person name="Nolan M."/>
            <person name="Ohm R."/>
            <person name="Pangilinan J."/>
            <person name="Park H.-J."/>
            <person name="Ramirez L."/>
            <person name="Alfaro M."/>
            <person name="Sun H."/>
            <person name="Tritt A."/>
            <person name="Yoshinaga Y."/>
            <person name="Zwiers L.-H."/>
            <person name="Turgeon B."/>
            <person name="Goodwin S."/>
            <person name="Spatafora J."/>
            <person name="Crous P."/>
            <person name="Grigoriev I."/>
        </authorList>
    </citation>
    <scope>NUCLEOTIDE SEQUENCE</scope>
    <source>
        <strain evidence="1">CBS 379.55</strain>
    </source>
</reference>
<dbReference type="OrthoDB" id="194386at2759"/>
<dbReference type="GO" id="GO:0008757">
    <property type="term" value="F:S-adenosylmethionine-dependent methyltransferase activity"/>
    <property type="evidence" value="ECO:0007669"/>
    <property type="project" value="UniProtKB-ARBA"/>
</dbReference>
<organism evidence="1 2">
    <name type="scientific">Westerdykella ornata</name>
    <dbReference type="NCBI Taxonomy" id="318751"/>
    <lineage>
        <taxon>Eukaryota</taxon>
        <taxon>Fungi</taxon>
        <taxon>Dikarya</taxon>
        <taxon>Ascomycota</taxon>
        <taxon>Pezizomycotina</taxon>
        <taxon>Dothideomycetes</taxon>
        <taxon>Pleosporomycetidae</taxon>
        <taxon>Pleosporales</taxon>
        <taxon>Sporormiaceae</taxon>
        <taxon>Westerdykella</taxon>
    </lineage>
</organism>
<sequence>MESSIDPDLQKLCRQFFQLVDVQQLRWPESQKLKKPDVQAWIYDNLFNSDNIAFLPPDRYRQRVLKLLMTKIESAIEDPEEDVWPHLSFCLPSKSLEGPEISDDLMNELSSLLSSTLLPEAASAQQKAYVTYSFPLDRGDSRSSETASVTLLESRSVISASGTTGLRTWEAALLFGSFLVSEGGRRIVQGRNVLELGAGTGMLSILCAKYLGVSRVLSTDGDESVVDAIKANVFLNGLDTEKSSQGLVRTAALKWGRHVIASTFLEDYGMELPDVVLGADVTYDRFVIPALVSTLREFFEAKSTLQVLIAATIRNERTFETFLNACKRNCFGLQVLDFPLVPEGTQDGPFYPTSTPIQIWRVTGAQE</sequence>